<evidence type="ECO:0008006" key="4">
    <source>
        <dbReference type="Google" id="ProtNLM"/>
    </source>
</evidence>
<gene>
    <name evidence="2" type="ORF">CBR_g48742</name>
</gene>
<comment type="caution">
    <text evidence="2">The sequence shown here is derived from an EMBL/GenBank/DDBJ whole genome shotgun (WGS) entry which is preliminary data.</text>
</comment>
<evidence type="ECO:0000256" key="1">
    <source>
        <dbReference type="SAM" id="MobiDB-lite"/>
    </source>
</evidence>
<reference evidence="2 3" key="1">
    <citation type="journal article" date="2018" name="Cell">
        <title>The Chara Genome: Secondary Complexity and Implications for Plant Terrestrialization.</title>
        <authorList>
            <person name="Nishiyama T."/>
            <person name="Sakayama H."/>
            <person name="Vries J.D."/>
            <person name="Buschmann H."/>
            <person name="Saint-Marcoux D."/>
            <person name="Ullrich K.K."/>
            <person name="Haas F.B."/>
            <person name="Vanderstraeten L."/>
            <person name="Becker D."/>
            <person name="Lang D."/>
            <person name="Vosolsobe S."/>
            <person name="Rombauts S."/>
            <person name="Wilhelmsson P.K.I."/>
            <person name="Janitza P."/>
            <person name="Kern R."/>
            <person name="Heyl A."/>
            <person name="Rumpler F."/>
            <person name="Villalobos L.I.A.C."/>
            <person name="Clay J.M."/>
            <person name="Skokan R."/>
            <person name="Toyoda A."/>
            <person name="Suzuki Y."/>
            <person name="Kagoshima H."/>
            <person name="Schijlen E."/>
            <person name="Tajeshwar N."/>
            <person name="Catarino B."/>
            <person name="Hetherington A.J."/>
            <person name="Saltykova A."/>
            <person name="Bonnot C."/>
            <person name="Breuninger H."/>
            <person name="Symeonidi A."/>
            <person name="Radhakrishnan G.V."/>
            <person name="Van Nieuwerburgh F."/>
            <person name="Deforce D."/>
            <person name="Chang C."/>
            <person name="Karol K.G."/>
            <person name="Hedrich R."/>
            <person name="Ulvskov P."/>
            <person name="Glockner G."/>
            <person name="Delwiche C.F."/>
            <person name="Petrasek J."/>
            <person name="Van de Peer Y."/>
            <person name="Friml J."/>
            <person name="Beilby M."/>
            <person name="Dolan L."/>
            <person name="Kohara Y."/>
            <person name="Sugano S."/>
            <person name="Fujiyama A."/>
            <person name="Delaux P.-M."/>
            <person name="Quint M."/>
            <person name="TheiBen G."/>
            <person name="Hagemann M."/>
            <person name="Harholt J."/>
            <person name="Dunand C."/>
            <person name="Zachgo S."/>
            <person name="Langdale J."/>
            <person name="Maumus F."/>
            <person name="Straeten D.V.D."/>
            <person name="Gould S.B."/>
            <person name="Rensing S.A."/>
        </authorList>
    </citation>
    <scope>NUCLEOTIDE SEQUENCE [LARGE SCALE GENOMIC DNA]</scope>
    <source>
        <strain evidence="2 3">S276</strain>
    </source>
</reference>
<dbReference type="Proteomes" id="UP000265515">
    <property type="component" value="Unassembled WGS sequence"/>
</dbReference>
<keyword evidence="3" id="KW-1185">Reference proteome</keyword>
<dbReference type="SUPFAM" id="SSF53098">
    <property type="entry name" value="Ribonuclease H-like"/>
    <property type="match status" value="1"/>
</dbReference>
<proteinExistence type="predicted"/>
<name>A0A388K4W8_CHABU</name>
<feature type="region of interest" description="Disordered" evidence="1">
    <location>
        <begin position="78"/>
        <end position="109"/>
    </location>
</feature>
<evidence type="ECO:0000313" key="2">
    <source>
        <dbReference type="EMBL" id="GBG64993.1"/>
    </source>
</evidence>
<dbReference type="InterPro" id="IPR012337">
    <property type="entry name" value="RNaseH-like_sf"/>
</dbReference>
<dbReference type="Gramene" id="GBG64993">
    <property type="protein sequence ID" value="GBG64993"/>
    <property type="gene ID" value="CBR_g48742"/>
</dbReference>
<dbReference type="AlphaFoldDB" id="A0A388K4W8"/>
<evidence type="ECO:0000313" key="3">
    <source>
        <dbReference type="Proteomes" id="UP000265515"/>
    </source>
</evidence>
<protein>
    <recommendedName>
        <fullName evidence="4">DUF659 domain-containing protein</fullName>
    </recommendedName>
</protein>
<organism evidence="2 3">
    <name type="scientific">Chara braunii</name>
    <name type="common">Braun's stonewort</name>
    <dbReference type="NCBI Taxonomy" id="69332"/>
    <lineage>
        <taxon>Eukaryota</taxon>
        <taxon>Viridiplantae</taxon>
        <taxon>Streptophyta</taxon>
        <taxon>Charophyceae</taxon>
        <taxon>Charales</taxon>
        <taxon>Characeae</taxon>
        <taxon>Chara</taxon>
    </lineage>
</organism>
<sequence length="500" mass="55772">MRNSNSVYKYVLVSQELFEKLRGQRMLRCVLCAKRVAGEQAWGGVTFLQREGLITGPHDARATSRALVGARQQGDDVIDLDGKEEGGGKDAGTYSQWPGKLPVDEGGSNLGKRKDMDGAMMQQGKKTRQPAIKEALGYDGAAKHKKLWLRFVYSNQLAFNIFRSPTSKAYTTHFRDKPPSVPVIWPFENEVTAMDTVVEMAIDVVAGLKDIQETFNHTGTTTLFDGRKSHDGRPIVNFLAAAGARGVMMWSTLNREGESDDALAVLGRWMLVFRDFRSNRVNAICTDSTTGPWCMDIIERARAVVHFIKMHSRAHFLFRRESRHLGLLYSCETRFAFVYTMLERLDAVRRPLEVARVKVLADVDPSIQAMARDMEARRELKTVGRVMLATAGAGVHSFHENVRDMVVDYVVLEGGGATAHTQTLESRGRDGITVVDDDHTDAVAEEAGGEEDLPSRLMRGERRTTTHGDAVDAIDFLCLLLFRGMTASCSFDTFHYFVSH</sequence>
<dbReference type="EMBL" id="BFEA01000056">
    <property type="protein sequence ID" value="GBG64993.1"/>
    <property type="molecule type" value="Genomic_DNA"/>
</dbReference>
<accession>A0A388K4W8</accession>